<keyword evidence="9" id="KW-1185">Reference proteome</keyword>
<dbReference type="GO" id="GO:0016020">
    <property type="term" value="C:membrane"/>
    <property type="evidence" value="ECO:0007669"/>
    <property type="project" value="UniProtKB-SubCell"/>
</dbReference>
<dbReference type="EMBL" id="BRPK01000003">
    <property type="protein sequence ID" value="GLB36329.1"/>
    <property type="molecule type" value="Genomic_DNA"/>
</dbReference>
<evidence type="ECO:0000256" key="7">
    <source>
        <dbReference type="RuleBase" id="RU367100"/>
    </source>
</evidence>
<keyword evidence="4 7" id="KW-0812">Transmembrane</keyword>
<dbReference type="Proteomes" id="UP001063166">
    <property type="component" value="Unassembled WGS sequence"/>
</dbReference>
<dbReference type="InterPro" id="IPR038869">
    <property type="entry name" value="DLT1"/>
</dbReference>
<evidence type="ECO:0000256" key="5">
    <source>
        <dbReference type="ARBA" id="ARBA00022989"/>
    </source>
</evidence>
<keyword evidence="6 7" id="KW-0472">Membrane</keyword>
<keyword evidence="5 7" id="KW-1133">Transmembrane helix</keyword>
<gene>
    <name evidence="7" type="primary">DLT1</name>
    <name evidence="8" type="ORF">LshimejAT787_0306170</name>
</gene>
<evidence type="ECO:0000313" key="8">
    <source>
        <dbReference type="EMBL" id="GLB36329.1"/>
    </source>
</evidence>
<dbReference type="PANTHER" id="PTHR40021">
    <property type="entry name" value="DEFECT AT LOW TEMPERATURE PROTEIN 1"/>
    <property type="match status" value="1"/>
</dbReference>
<proteinExistence type="inferred from homology"/>
<evidence type="ECO:0000256" key="4">
    <source>
        <dbReference type="ARBA" id="ARBA00022692"/>
    </source>
</evidence>
<dbReference type="OrthoDB" id="337038at2759"/>
<comment type="subcellular location">
    <subcellularLocation>
        <location evidence="7">Membrane</location>
        <topology evidence="7">Multi-pass membrane protein</topology>
    </subcellularLocation>
</comment>
<reference evidence="8" key="1">
    <citation type="submission" date="2022-07" db="EMBL/GenBank/DDBJ databases">
        <title>The genome of Lyophyllum shimeji provides insight into the initial evolution of ectomycorrhizal fungal genome.</title>
        <authorList>
            <person name="Kobayashi Y."/>
            <person name="Shibata T."/>
            <person name="Hirakawa H."/>
            <person name="Shigenobu S."/>
            <person name="Nishiyama T."/>
            <person name="Yamada A."/>
            <person name="Hasebe M."/>
            <person name="Kawaguchi M."/>
        </authorList>
    </citation>
    <scope>NUCLEOTIDE SEQUENCE</scope>
    <source>
        <strain evidence="8">AT787</strain>
    </source>
</reference>
<evidence type="ECO:0000256" key="2">
    <source>
        <dbReference type="ARBA" id="ARBA00005550"/>
    </source>
</evidence>
<feature type="transmembrane region" description="Helical" evidence="7">
    <location>
        <begin position="52"/>
        <end position="72"/>
    </location>
</feature>
<organism evidence="8 9">
    <name type="scientific">Lyophyllum shimeji</name>
    <name type="common">Hon-shimeji</name>
    <name type="synonym">Tricholoma shimeji</name>
    <dbReference type="NCBI Taxonomy" id="47721"/>
    <lineage>
        <taxon>Eukaryota</taxon>
        <taxon>Fungi</taxon>
        <taxon>Dikarya</taxon>
        <taxon>Basidiomycota</taxon>
        <taxon>Agaricomycotina</taxon>
        <taxon>Agaricomycetes</taxon>
        <taxon>Agaricomycetidae</taxon>
        <taxon>Agaricales</taxon>
        <taxon>Tricholomatineae</taxon>
        <taxon>Lyophyllaceae</taxon>
        <taxon>Lyophyllum</taxon>
    </lineage>
</organism>
<evidence type="ECO:0000256" key="1">
    <source>
        <dbReference type="ARBA" id="ARBA00002489"/>
    </source>
</evidence>
<evidence type="ECO:0000313" key="9">
    <source>
        <dbReference type="Proteomes" id="UP001063166"/>
    </source>
</evidence>
<dbReference type="PANTHER" id="PTHR40021:SF1">
    <property type="entry name" value="DEFECT AT LOW TEMPERATURE PROTEIN 1"/>
    <property type="match status" value="1"/>
</dbReference>
<protein>
    <recommendedName>
        <fullName evidence="3 7">Defect at low temperature protein 1</fullName>
    </recommendedName>
</protein>
<comment type="similarity">
    <text evidence="2 7">Belongs to the DLT1 family.</text>
</comment>
<evidence type="ECO:0000256" key="3">
    <source>
        <dbReference type="ARBA" id="ARBA00021353"/>
    </source>
</evidence>
<accession>A0A9P3PJ08</accession>
<sequence>MHPSRLILLRTVSKASYALLVLITIVATLLSCTALLSQAVRTSTDRSWAENINALVIGASYVVVLVVSLLYCGKRRIAVRLRLQRISKATRGLAQSDLPEPVRKYVEQEYVRACLVSYESLPKDAFHEGWGRPGTKYSGVRFRRALLDTIPEIDALAHIVIPTHPANKPHARMLHHFRFILPLLPVDEDGLTPLHYYDAAVQLARYGSGELSEQEFEIGMGAAQDLLRCLNECRLEMLDESSTSTRLDELSVK</sequence>
<name>A0A9P3PJ08_LYOSH</name>
<dbReference type="AlphaFoldDB" id="A0A9P3PJ08"/>
<evidence type="ECO:0000256" key="6">
    <source>
        <dbReference type="ARBA" id="ARBA00023136"/>
    </source>
</evidence>
<dbReference type="PROSITE" id="PS51257">
    <property type="entry name" value="PROKAR_LIPOPROTEIN"/>
    <property type="match status" value="1"/>
</dbReference>
<feature type="transmembrane region" description="Helical" evidence="7">
    <location>
        <begin position="15"/>
        <end position="40"/>
    </location>
</feature>
<comment type="function">
    <text evidence="1 7">Required for growth under high-pressure and low-temperature conditions.</text>
</comment>
<comment type="caution">
    <text evidence="8">The sequence shown here is derived from an EMBL/GenBank/DDBJ whole genome shotgun (WGS) entry which is preliminary data.</text>
</comment>